<organism evidence="2 3">
    <name type="scientific">Hansschlegelia plantiphila</name>
    <dbReference type="NCBI Taxonomy" id="374655"/>
    <lineage>
        <taxon>Bacteria</taxon>
        <taxon>Pseudomonadati</taxon>
        <taxon>Pseudomonadota</taxon>
        <taxon>Alphaproteobacteria</taxon>
        <taxon>Hyphomicrobiales</taxon>
        <taxon>Methylopilaceae</taxon>
        <taxon>Hansschlegelia</taxon>
    </lineage>
</organism>
<feature type="region of interest" description="Disordered" evidence="1">
    <location>
        <begin position="51"/>
        <end position="76"/>
    </location>
</feature>
<evidence type="ECO:0000313" key="2">
    <source>
        <dbReference type="EMBL" id="GLK68444.1"/>
    </source>
</evidence>
<evidence type="ECO:0000256" key="1">
    <source>
        <dbReference type="SAM" id="MobiDB-lite"/>
    </source>
</evidence>
<comment type="caution">
    <text evidence="2">The sequence shown here is derived from an EMBL/GenBank/DDBJ whole genome shotgun (WGS) entry which is preliminary data.</text>
</comment>
<reference evidence="2" key="2">
    <citation type="submission" date="2023-01" db="EMBL/GenBank/DDBJ databases">
        <authorList>
            <person name="Sun Q."/>
            <person name="Evtushenko L."/>
        </authorList>
    </citation>
    <scope>NUCLEOTIDE SEQUENCE</scope>
    <source>
        <strain evidence="2">VKM B-2347</strain>
    </source>
</reference>
<dbReference type="Pfam" id="PF06676">
    <property type="entry name" value="DUF1178"/>
    <property type="match status" value="1"/>
</dbReference>
<dbReference type="EMBL" id="BSFI01000008">
    <property type="protein sequence ID" value="GLK68444.1"/>
    <property type="molecule type" value="Genomic_DNA"/>
</dbReference>
<keyword evidence="3" id="KW-1185">Reference proteome</keyword>
<evidence type="ECO:0008006" key="4">
    <source>
        <dbReference type="Google" id="ProtNLM"/>
    </source>
</evidence>
<dbReference type="RefSeq" id="WP_271168682.1">
    <property type="nucleotide sequence ID" value="NZ_BSFI01000008.1"/>
</dbReference>
<dbReference type="InterPro" id="IPR009562">
    <property type="entry name" value="DUF1178"/>
</dbReference>
<dbReference type="Proteomes" id="UP001143372">
    <property type="component" value="Unassembled WGS sequence"/>
</dbReference>
<protein>
    <recommendedName>
        <fullName evidence="4">DUF1178 family protein</fullName>
    </recommendedName>
</protein>
<proteinExistence type="predicted"/>
<dbReference type="AlphaFoldDB" id="A0A9W6J355"/>
<sequence>MIRYDLLCDAGHGFDVWFRSSSDYDVQAERGLLSCPVCGVGRVRKALMAPALSSGSTPAADRAEPSAPDGSGEVALVQETDQKLRTLLRELRRHVNETSEDVGERFPEVARKMHSEEIERRSIRGRASAEEARALVEEGVAIQPLPQFPDDVN</sequence>
<accession>A0A9W6J355</accession>
<name>A0A9W6J355_9HYPH</name>
<gene>
    <name evidence="2" type="ORF">GCM10008179_20820</name>
</gene>
<dbReference type="PIRSF" id="PIRSF032131">
    <property type="entry name" value="UCP032131"/>
    <property type="match status" value="1"/>
</dbReference>
<reference evidence="2" key="1">
    <citation type="journal article" date="2014" name="Int. J. Syst. Evol. Microbiol.">
        <title>Complete genome sequence of Corynebacterium casei LMG S-19264T (=DSM 44701T), isolated from a smear-ripened cheese.</title>
        <authorList>
            <consortium name="US DOE Joint Genome Institute (JGI-PGF)"/>
            <person name="Walter F."/>
            <person name="Albersmeier A."/>
            <person name="Kalinowski J."/>
            <person name="Ruckert C."/>
        </authorList>
    </citation>
    <scope>NUCLEOTIDE SEQUENCE</scope>
    <source>
        <strain evidence="2">VKM B-2347</strain>
    </source>
</reference>
<evidence type="ECO:0000313" key="3">
    <source>
        <dbReference type="Proteomes" id="UP001143372"/>
    </source>
</evidence>